<dbReference type="AlphaFoldDB" id="A0A917J3P7"/>
<protein>
    <submittedName>
        <fullName evidence="2">Uncharacterized protein</fullName>
    </submittedName>
</protein>
<sequence>MLYLIMAYQFFFKTTFLLEKLQQTSWFEEELHVPVPPITIITIAVIILGGLIIARELPTIILDVSSVFGCFGTPSKAWR</sequence>
<feature type="transmembrane region" description="Helical" evidence="1">
    <location>
        <begin position="35"/>
        <end position="54"/>
    </location>
</feature>
<comment type="caution">
    <text evidence="2">The sequence shown here is derived from an EMBL/GenBank/DDBJ whole genome shotgun (WGS) entry which is preliminary data.</text>
</comment>
<proteinExistence type="predicted"/>
<keyword evidence="1" id="KW-0812">Transmembrane</keyword>
<dbReference type="EMBL" id="BMIB01000007">
    <property type="protein sequence ID" value="GGH82205.1"/>
    <property type="molecule type" value="Genomic_DNA"/>
</dbReference>
<name>A0A917J3P7_9BACT</name>
<evidence type="ECO:0000313" key="3">
    <source>
        <dbReference type="Proteomes" id="UP000627292"/>
    </source>
</evidence>
<accession>A0A917J3P7</accession>
<gene>
    <name evidence="2" type="ORF">GCM10011379_55740</name>
</gene>
<keyword evidence="1" id="KW-0472">Membrane</keyword>
<keyword evidence="3" id="KW-1185">Reference proteome</keyword>
<evidence type="ECO:0000256" key="1">
    <source>
        <dbReference type="SAM" id="Phobius"/>
    </source>
</evidence>
<keyword evidence="1" id="KW-1133">Transmembrane helix</keyword>
<dbReference type="Proteomes" id="UP000627292">
    <property type="component" value="Unassembled WGS sequence"/>
</dbReference>
<evidence type="ECO:0000313" key="2">
    <source>
        <dbReference type="EMBL" id="GGH82205.1"/>
    </source>
</evidence>
<reference evidence="2" key="2">
    <citation type="submission" date="2020-09" db="EMBL/GenBank/DDBJ databases">
        <authorList>
            <person name="Sun Q."/>
            <person name="Zhou Y."/>
        </authorList>
    </citation>
    <scope>NUCLEOTIDE SEQUENCE</scope>
    <source>
        <strain evidence="2">CGMCC 1.15290</strain>
    </source>
</reference>
<reference evidence="2" key="1">
    <citation type="journal article" date="2014" name="Int. J. Syst. Evol. Microbiol.">
        <title>Complete genome sequence of Corynebacterium casei LMG S-19264T (=DSM 44701T), isolated from a smear-ripened cheese.</title>
        <authorList>
            <consortium name="US DOE Joint Genome Institute (JGI-PGF)"/>
            <person name="Walter F."/>
            <person name="Albersmeier A."/>
            <person name="Kalinowski J."/>
            <person name="Ruckert C."/>
        </authorList>
    </citation>
    <scope>NUCLEOTIDE SEQUENCE</scope>
    <source>
        <strain evidence="2">CGMCC 1.15290</strain>
    </source>
</reference>
<organism evidence="2 3">
    <name type="scientific">Filimonas zeae</name>
    <dbReference type="NCBI Taxonomy" id="1737353"/>
    <lineage>
        <taxon>Bacteria</taxon>
        <taxon>Pseudomonadati</taxon>
        <taxon>Bacteroidota</taxon>
        <taxon>Chitinophagia</taxon>
        <taxon>Chitinophagales</taxon>
        <taxon>Chitinophagaceae</taxon>
        <taxon>Filimonas</taxon>
    </lineage>
</organism>